<keyword evidence="3" id="KW-1185">Reference proteome</keyword>
<dbReference type="KEGG" id="dpx:DAPPUDRAFT_256503"/>
<sequence>MQFDAIDELDDKKDNDRFQYELRCSTKDSNLGKARNKNKDVEHSLSGIGNRK</sequence>
<protein>
    <submittedName>
        <fullName evidence="2">Uncharacterized protein</fullName>
    </submittedName>
</protein>
<dbReference type="Proteomes" id="UP000000305">
    <property type="component" value="Unassembled WGS sequence"/>
</dbReference>
<feature type="region of interest" description="Disordered" evidence="1">
    <location>
        <begin position="29"/>
        <end position="52"/>
    </location>
</feature>
<dbReference type="InParanoid" id="E9HBI3"/>
<dbReference type="EMBL" id="GL732616">
    <property type="protein sequence ID" value="EFX70847.1"/>
    <property type="molecule type" value="Genomic_DNA"/>
</dbReference>
<proteinExistence type="predicted"/>
<accession>E9HBI3</accession>
<name>E9HBI3_DAPPU</name>
<dbReference type="HOGENOM" id="CLU_3089379_0_0_1"/>
<gene>
    <name evidence="2" type="ORF">DAPPUDRAFT_256503</name>
</gene>
<organism evidence="2 3">
    <name type="scientific">Daphnia pulex</name>
    <name type="common">Water flea</name>
    <dbReference type="NCBI Taxonomy" id="6669"/>
    <lineage>
        <taxon>Eukaryota</taxon>
        <taxon>Metazoa</taxon>
        <taxon>Ecdysozoa</taxon>
        <taxon>Arthropoda</taxon>
        <taxon>Crustacea</taxon>
        <taxon>Branchiopoda</taxon>
        <taxon>Diplostraca</taxon>
        <taxon>Cladocera</taxon>
        <taxon>Anomopoda</taxon>
        <taxon>Daphniidae</taxon>
        <taxon>Daphnia</taxon>
    </lineage>
</organism>
<evidence type="ECO:0000313" key="3">
    <source>
        <dbReference type="Proteomes" id="UP000000305"/>
    </source>
</evidence>
<dbReference type="AlphaFoldDB" id="E9HBI3"/>
<reference evidence="2 3" key="1">
    <citation type="journal article" date="2011" name="Science">
        <title>The ecoresponsive genome of Daphnia pulex.</title>
        <authorList>
            <person name="Colbourne J.K."/>
            <person name="Pfrender M.E."/>
            <person name="Gilbert D."/>
            <person name="Thomas W.K."/>
            <person name="Tucker A."/>
            <person name="Oakley T.H."/>
            <person name="Tokishita S."/>
            <person name="Aerts A."/>
            <person name="Arnold G.J."/>
            <person name="Basu M.K."/>
            <person name="Bauer D.J."/>
            <person name="Caceres C.E."/>
            <person name="Carmel L."/>
            <person name="Casola C."/>
            <person name="Choi J.H."/>
            <person name="Detter J.C."/>
            <person name="Dong Q."/>
            <person name="Dusheyko S."/>
            <person name="Eads B.D."/>
            <person name="Frohlich T."/>
            <person name="Geiler-Samerotte K.A."/>
            <person name="Gerlach D."/>
            <person name="Hatcher P."/>
            <person name="Jogdeo S."/>
            <person name="Krijgsveld J."/>
            <person name="Kriventseva E.V."/>
            <person name="Kultz D."/>
            <person name="Laforsch C."/>
            <person name="Lindquist E."/>
            <person name="Lopez J."/>
            <person name="Manak J.R."/>
            <person name="Muller J."/>
            <person name="Pangilinan J."/>
            <person name="Patwardhan R.P."/>
            <person name="Pitluck S."/>
            <person name="Pritham E.J."/>
            <person name="Rechtsteiner A."/>
            <person name="Rho M."/>
            <person name="Rogozin I.B."/>
            <person name="Sakarya O."/>
            <person name="Salamov A."/>
            <person name="Schaack S."/>
            <person name="Shapiro H."/>
            <person name="Shiga Y."/>
            <person name="Skalitzky C."/>
            <person name="Smith Z."/>
            <person name="Souvorov A."/>
            <person name="Sung W."/>
            <person name="Tang Z."/>
            <person name="Tsuchiya D."/>
            <person name="Tu H."/>
            <person name="Vos H."/>
            <person name="Wang M."/>
            <person name="Wolf Y.I."/>
            <person name="Yamagata H."/>
            <person name="Yamada T."/>
            <person name="Ye Y."/>
            <person name="Shaw J.R."/>
            <person name="Andrews J."/>
            <person name="Crease T.J."/>
            <person name="Tang H."/>
            <person name="Lucas S.M."/>
            <person name="Robertson H.M."/>
            <person name="Bork P."/>
            <person name="Koonin E.V."/>
            <person name="Zdobnov E.M."/>
            <person name="Grigoriev I.V."/>
            <person name="Lynch M."/>
            <person name="Boore J.L."/>
        </authorList>
    </citation>
    <scope>NUCLEOTIDE SEQUENCE [LARGE SCALE GENOMIC DNA]</scope>
</reference>
<evidence type="ECO:0000313" key="2">
    <source>
        <dbReference type="EMBL" id="EFX70847.1"/>
    </source>
</evidence>
<evidence type="ECO:0000256" key="1">
    <source>
        <dbReference type="SAM" id="MobiDB-lite"/>
    </source>
</evidence>